<evidence type="ECO:0000256" key="5">
    <source>
        <dbReference type="ARBA" id="ARBA00022989"/>
    </source>
</evidence>
<evidence type="ECO:0000256" key="7">
    <source>
        <dbReference type="ARBA" id="ARBA00023180"/>
    </source>
</evidence>
<dbReference type="AlphaFoldDB" id="A0A0D2WR33"/>
<dbReference type="OMA" id="FERKMIC"/>
<reference evidence="11" key="1">
    <citation type="submission" date="2011-02" db="EMBL/GenBank/DDBJ databases">
        <title>The Genome Sequence of Capsaspora owczarzaki ATCC 30864.</title>
        <authorList>
            <person name="Russ C."/>
            <person name="Cuomo C."/>
            <person name="Burger G."/>
            <person name="Gray M.W."/>
            <person name="Holland P.W.H."/>
            <person name="King N."/>
            <person name="Lang F.B.F."/>
            <person name="Roger A.J."/>
            <person name="Ruiz-Trillo I."/>
            <person name="Young S.K."/>
            <person name="Zeng Q."/>
            <person name="Gargeya S."/>
            <person name="Alvarado L."/>
            <person name="Berlin A."/>
            <person name="Chapman S.B."/>
            <person name="Chen Z."/>
            <person name="Freedman E."/>
            <person name="Gellesch M."/>
            <person name="Goldberg J."/>
            <person name="Griggs A."/>
            <person name="Gujja S."/>
            <person name="Heilman E."/>
            <person name="Heiman D."/>
            <person name="Howarth C."/>
            <person name="Mehta T."/>
            <person name="Neiman D."/>
            <person name="Pearson M."/>
            <person name="Roberts A."/>
            <person name="Saif S."/>
            <person name="Shea T."/>
            <person name="Shenoy N."/>
            <person name="Sisk P."/>
            <person name="Stolte C."/>
            <person name="Sykes S."/>
            <person name="White J."/>
            <person name="Yandava C."/>
            <person name="Haas B."/>
            <person name="Nusbaum C."/>
            <person name="Birren B."/>
        </authorList>
    </citation>
    <scope>NUCLEOTIDE SEQUENCE</scope>
    <source>
        <strain evidence="11">ATCC 30864</strain>
    </source>
</reference>
<accession>A0A0D2WR33</accession>
<comment type="similarity">
    <text evidence="2">Belongs to the TM2 family.</text>
</comment>
<dbReference type="OrthoDB" id="10257855at2759"/>
<dbReference type="Pfam" id="PF05154">
    <property type="entry name" value="TM2"/>
    <property type="match status" value="1"/>
</dbReference>
<evidence type="ECO:0000256" key="2">
    <source>
        <dbReference type="ARBA" id="ARBA00008284"/>
    </source>
</evidence>
<dbReference type="InParanoid" id="A0A0D2WR33"/>
<protein>
    <recommendedName>
        <fullName evidence="9">TM2 domain-containing protein</fullName>
    </recommendedName>
</protein>
<dbReference type="GO" id="GO:0016020">
    <property type="term" value="C:membrane"/>
    <property type="evidence" value="ECO:0007669"/>
    <property type="project" value="UniProtKB-SubCell"/>
</dbReference>
<keyword evidence="7" id="KW-0325">Glycoprotein</keyword>
<evidence type="ECO:0000313" key="11">
    <source>
        <dbReference type="Proteomes" id="UP000008743"/>
    </source>
</evidence>
<sequence>MSSRRSRSMFSDLQRQSVSFTNLPTTTTARFRPPPRPMLAALLFAVLASVIAWQASTAEAASSSSPSPSRYDLTFQRYQICVNSSSRACSDYEAVCLNCTFNESCSYGLATTANCSVPETIHCAGDRIFSRNLTCQYCYQSPEADYACSENTDCDAQIVDATYEAVCTMMDDVLCIGNRRFKKNVPCEWTAGIRWSTALLLSITVGGFGGDLFYLGYTGWGLCKLFTFGGLGVWTIVDVILIATGYLGPADNSLYL</sequence>
<evidence type="ECO:0000256" key="4">
    <source>
        <dbReference type="ARBA" id="ARBA00022729"/>
    </source>
</evidence>
<dbReference type="InterPro" id="IPR007829">
    <property type="entry name" value="TM2"/>
</dbReference>
<keyword evidence="11" id="KW-1185">Reference proteome</keyword>
<dbReference type="eggNOG" id="KOG4272">
    <property type="taxonomic scope" value="Eukaryota"/>
</dbReference>
<keyword evidence="6 8" id="KW-0472">Membrane</keyword>
<evidence type="ECO:0000313" key="10">
    <source>
        <dbReference type="EMBL" id="KJE94305.1"/>
    </source>
</evidence>
<keyword evidence="4" id="KW-0732">Signal</keyword>
<name>A0A0D2WR33_CAPO3</name>
<dbReference type="PhylomeDB" id="A0A0D2WR33"/>
<dbReference type="PANTHER" id="PTHR21016">
    <property type="entry name" value="BETA-AMYLOID BINDING PROTEIN-RELATED"/>
    <property type="match status" value="1"/>
</dbReference>
<dbReference type="InterPro" id="IPR050932">
    <property type="entry name" value="TM2D1-3-like"/>
</dbReference>
<dbReference type="Proteomes" id="UP000008743">
    <property type="component" value="Unassembled WGS sequence"/>
</dbReference>
<gene>
    <name evidence="10" type="ORF">CAOG_004966</name>
</gene>
<feature type="transmembrane region" description="Helical" evidence="8">
    <location>
        <begin position="193"/>
        <end position="213"/>
    </location>
</feature>
<keyword evidence="5 8" id="KW-1133">Transmembrane helix</keyword>
<feature type="transmembrane region" description="Helical" evidence="8">
    <location>
        <begin position="225"/>
        <end position="247"/>
    </location>
</feature>
<dbReference type="PANTHER" id="PTHR21016:SF7">
    <property type="entry name" value="TM2 DOMAIN-CONTAINING PROTEIN 3"/>
    <property type="match status" value="1"/>
</dbReference>
<organism evidence="10 11">
    <name type="scientific">Capsaspora owczarzaki (strain ATCC 30864)</name>
    <dbReference type="NCBI Taxonomy" id="595528"/>
    <lineage>
        <taxon>Eukaryota</taxon>
        <taxon>Filasterea</taxon>
        <taxon>Capsaspora</taxon>
    </lineage>
</organism>
<keyword evidence="3 8" id="KW-0812">Transmembrane</keyword>
<dbReference type="RefSeq" id="XP_004346651.1">
    <property type="nucleotide sequence ID" value="XM_004346601.1"/>
</dbReference>
<dbReference type="EMBL" id="KE346367">
    <property type="protein sequence ID" value="KJE94305.1"/>
    <property type="molecule type" value="Genomic_DNA"/>
</dbReference>
<evidence type="ECO:0000259" key="9">
    <source>
        <dbReference type="Pfam" id="PF05154"/>
    </source>
</evidence>
<comment type="subcellular location">
    <subcellularLocation>
        <location evidence="1">Membrane</location>
        <topology evidence="1">Multi-pass membrane protein</topology>
    </subcellularLocation>
</comment>
<proteinExistence type="inferred from homology"/>
<dbReference type="STRING" id="595528.A0A0D2WR33"/>
<evidence type="ECO:0000256" key="1">
    <source>
        <dbReference type="ARBA" id="ARBA00004141"/>
    </source>
</evidence>
<feature type="domain" description="TM2" evidence="9">
    <location>
        <begin position="195"/>
        <end position="240"/>
    </location>
</feature>
<evidence type="ECO:0000256" key="8">
    <source>
        <dbReference type="SAM" id="Phobius"/>
    </source>
</evidence>
<evidence type="ECO:0000256" key="3">
    <source>
        <dbReference type="ARBA" id="ARBA00022692"/>
    </source>
</evidence>
<evidence type="ECO:0000256" key="6">
    <source>
        <dbReference type="ARBA" id="ARBA00023136"/>
    </source>
</evidence>